<dbReference type="Proteomes" id="UP001353858">
    <property type="component" value="Unassembled WGS sequence"/>
</dbReference>
<feature type="region of interest" description="Disordered" evidence="1">
    <location>
        <begin position="471"/>
        <end position="576"/>
    </location>
</feature>
<name>A0AAN7SPI1_9COLE</name>
<dbReference type="EMBL" id="JARPUR010000005">
    <property type="protein sequence ID" value="KAK4876060.1"/>
    <property type="molecule type" value="Genomic_DNA"/>
</dbReference>
<accession>A0AAN7SPI1</accession>
<dbReference type="Pfam" id="PF12257">
    <property type="entry name" value="IML1"/>
    <property type="match status" value="1"/>
</dbReference>
<evidence type="ECO:0000313" key="3">
    <source>
        <dbReference type="EMBL" id="KAK4876060.1"/>
    </source>
</evidence>
<dbReference type="PANTHER" id="PTHR13179">
    <property type="entry name" value="DEP DOMAIN CONTAINING PROTEIN 5"/>
    <property type="match status" value="1"/>
</dbReference>
<sequence>MVKSFRLIVHQKTFSEEDIVINPKDYPEAKEGDIVEIYHPQLEEENPRLLLQIKAFKDDLQTKDTISIEQSIALSFGLPTYKDVNVRIVNPFDVALDSVELTFKDQYMGRSEMWRLKRSLINTCVYMSKKLEFCGNSVRCQVHEMWSQGDRVACGVITDDTKVVFRSSTSMVYLFLQMSSEMWDFDIYGDLYFEKAVNGFLADLFQKWKKNGNNHEVTIVLFSRTFYDASSLEEFPEHMRECLQQDYRGRYYEDFYRVAIQNERFDDWSGILVQLRRLFSGYLKIVLEYHTRNNVTIPTATNSTAAQGNFLEVLNMSLNVFEKHYLDRSFDRTGQLSVVITPGVGIFEVDRELTNVTKQRVIDNGVGSDLVCVGEQPLHAVPLLKFHNKDTLLNVPDDYSMPHWINLSFYSTNKKIAYSNFIPRIKLPPAEENYLSKNKDLQKTKLLDEEEYIHNSLFDYDAYDAQVFQIPSGHGSGSRHRTPTKFKKVSGNMLDVQERQKSQRKLSDPDIHHSTEVPTRSQAITIPPTSVSPVASSVSGTSDDKNENAALEKDLSPPLRPVIGSAGSPPPTGLEPKEARRCKALINPFDPSHVTIKLTSNRRRWTHIFPKGPTGVLIQQHHYQAVPTLTEDITEDKILESSSTNTFLSQHPILTPALLDYLKKRPSYQSPTHGNCSTMKHGSKTFLWGATGEQEWTPAITTVNEVIIGVDWKSLTIPACLPITTDYFPDKRALQTDYVVSLYNLLPDDVNADFAQQRANYKKPLTTNEVFKELVSQRLSQGFQLILLPNSKEQNLNGSQTANNTGSLVRKRNVESESSECYYLSIGRIFHKISLTGNAITVTRYRPRHPYPPFNIHYRYRFQAPYHNTYEVSWVSFTTEKLENYNWNYLDHYICTRGDTDFVLVDALKFWRFRVYLLPTNNAATKRILEGAQHCDIYTPLTSADHHHITEGFLKFIEVVVNRIKRPSTAKKPRMSLSIPNPAGPLLQPRRHSMTILSQKLENSSSRTAERYFAPAFRSGSKVLEKGRNSPAIEIQQSENQLNETEEGLAQQEVCLNSLSTYVEIAEAMKHPLTGVGFVSSQQSLPSYTFVSADAVNWLVSHMEGVPNNTKAVQILDALRKDHLICHSSGDFGRAFTFGFYLFYIVQTDKDDKDFLPPIGDLQSFENEWLEVEIRSPLNWGQSTSPTALNISNTHLKKEVGVPHFLCDDIDTAYLQGEIDNDCPAYKQMHLEIDVANKSDRIEWGHARYQTVFRPNQAYELVLEWLVASGSIVAELLFGWLRKAQTCGIQMVPIPHDPLALPYSNKSDPLRGPIFIPLNTKCLVKKNWTLFEEFKEDTWLDRMFLFQEAIVSRFGFLPCLVEPLHAREGSAVSQEHQYIHSTGTAFVLVPSPVPRPRHRFTSVSQRRTGSRYPAHADVIPSPREAYITRHVSGKNKDDYDITKKMGFLWSWNHMISRRWRTNQAVDTNFQIRLLKDFREFCDNTNDRLTIFWEKSWKAKEDACSRKSFKLRMFRKSYLQLSRQGKSKRRNIYKVCHAPKNSPTTTKLADSLNIPSVSANDSIPNDLSIKSQMSVPEHTECVNREKKINFSLLLAPIHHLSTFLKRICKLRKQWGQGKLDNIVALLHSTNEVPTQPQPQHNSNNELIALLPINEAGFDHLNTTLADSSSFKQKLTKILLSVGGKDVKAFIANILRKLISDDFAQLYSLTGKLVKNGGAKKSFEKTETFRFIYDISIKAHKDAKESVIREGISDWLMQAKFRKNRRDSRKPTNESV</sequence>
<feature type="compositionally biased region" description="Basic and acidic residues" evidence="1">
    <location>
        <begin position="542"/>
        <end position="555"/>
    </location>
</feature>
<dbReference type="GO" id="GO:0005765">
    <property type="term" value="C:lysosomal membrane"/>
    <property type="evidence" value="ECO:0007669"/>
    <property type="project" value="TreeGrafter"/>
</dbReference>
<evidence type="ECO:0000256" key="1">
    <source>
        <dbReference type="SAM" id="MobiDB-lite"/>
    </source>
</evidence>
<dbReference type="InterPro" id="IPR036388">
    <property type="entry name" value="WH-like_DNA-bd_sf"/>
</dbReference>
<evidence type="ECO:0000313" key="4">
    <source>
        <dbReference type="Proteomes" id="UP001353858"/>
    </source>
</evidence>
<comment type="caution">
    <text evidence="3">The sequence shown here is derived from an EMBL/GenBank/DDBJ whole genome shotgun (WGS) entry which is preliminary data.</text>
</comment>
<dbReference type="PROSITE" id="PS50186">
    <property type="entry name" value="DEP"/>
    <property type="match status" value="1"/>
</dbReference>
<dbReference type="InterPro" id="IPR000591">
    <property type="entry name" value="DEP_dom"/>
</dbReference>
<dbReference type="SUPFAM" id="SSF46785">
    <property type="entry name" value="Winged helix' DNA-binding domain"/>
    <property type="match status" value="1"/>
</dbReference>
<feature type="compositionally biased region" description="Basic and acidic residues" evidence="1">
    <location>
        <begin position="496"/>
        <end position="515"/>
    </location>
</feature>
<evidence type="ECO:0000259" key="2">
    <source>
        <dbReference type="PROSITE" id="PS50186"/>
    </source>
</evidence>
<protein>
    <recommendedName>
        <fullName evidence="2">DEP domain-containing protein</fullName>
    </recommendedName>
</protein>
<feature type="compositionally biased region" description="Low complexity" evidence="1">
    <location>
        <begin position="525"/>
        <end position="541"/>
    </location>
</feature>
<dbReference type="InterPro" id="IPR048255">
    <property type="entry name" value="IML1_N"/>
</dbReference>
<dbReference type="PANTHER" id="PTHR13179:SF8">
    <property type="entry name" value="GATOR COMPLEX PROTEIN DEPDC5"/>
    <property type="match status" value="1"/>
</dbReference>
<dbReference type="Pfam" id="PF19418">
    <property type="entry name" value="DEPDC5_CTD"/>
    <property type="match status" value="1"/>
</dbReference>
<gene>
    <name evidence="3" type="ORF">RN001_012482</name>
</gene>
<dbReference type="GO" id="GO:1904262">
    <property type="term" value="P:negative regulation of TORC1 signaling"/>
    <property type="evidence" value="ECO:0007669"/>
    <property type="project" value="TreeGrafter"/>
</dbReference>
<feature type="domain" description="DEP" evidence="2">
    <location>
        <begin position="1089"/>
        <end position="1148"/>
    </location>
</feature>
<keyword evidence="4" id="KW-1185">Reference proteome</keyword>
<dbReference type="InterPro" id="IPR045838">
    <property type="entry name" value="DEPDC5_CTD"/>
</dbReference>
<dbReference type="SMART" id="SM00049">
    <property type="entry name" value="DEP"/>
    <property type="match status" value="1"/>
</dbReference>
<dbReference type="GO" id="GO:1990130">
    <property type="term" value="C:GATOR1 complex"/>
    <property type="evidence" value="ECO:0007669"/>
    <property type="project" value="TreeGrafter"/>
</dbReference>
<dbReference type="GO" id="GO:0010508">
    <property type="term" value="P:positive regulation of autophagy"/>
    <property type="evidence" value="ECO:0007669"/>
    <property type="project" value="TreeGrafter"/>
</dbReference>
<feature type="compositionally biased region" description="Basic residues" evidence="1">
    <location>
        <begin position="477"/>
        <end position="488"/>
    </location>
</feature>
<dbReference type="Gene3D" id="1.10.10.10">
    <property type="entry name" value="Winged helix-like DNA-binding domain superfamily/Winged helix DNA-binding domain"/>
    <property type="match status" value="1"/>
</dbReference>
<reference evidence="4" key="1">
    <citation type="submission" date="2023-01" db="EMBL/GenBank/DDBJ databases">
        <title>Key to firefly adult light organ development and bioluminescence: homeobox transcription factors regulate luciferase expression and transportation to peroxisome.</title>
        <authorList>
            <person name="Fu X."/>
        </authorList>
    </citation>
    <scope>NUCLEOTIDE SEQUENCE [LARGE SCALE GENOMIC DNA]</scope>
</reference>
<dbReference type="InterPro" id="IPR027244">
    <property type="entry name" value="IML1"/>
</dbReference>
<dbReference type="InterPro" id="IPR055213">
    <property type="entry name" value="IML1_double_psi_beta_barrel"/>
</dbReference>
<organism evidence="3 4">
    <name type="scientific">Aquatica leii</name>
    <dbReference type="NCBI Taxonomy" id="1421715"/>
    <lineage>
        <taxon>Eukaryota</taxon>
        <taxon>Metazoa</taxon>
        <taxon>Ecdysozoa</taxon>
        <taxon>Arthropoda</taxon>
        <taxon>Hexapoda</taxon>
        <taxon>Insecta</taxon>
        <taxon>Pterygota</taxon>
        <taxon>Neoptera</taxon>
        <taxon>Endopterygota</taxon>
        <taxon>Coleoptera</taxon>
        <taxon>Polyphaga</taxon>
        <taxon>Elateriformia</taxon>
        <taxon>Elateroidea</taxon>
        <taxon>Lampyridae</taxon>
        <taxon>Luciolinae</taxon>
        <taxon>Aquatica</taxon>
    </lineage>
</organism>
<dbReference type="GO" id="GO:0034198">
    <property type="term" value="P:cellular response to amino acid starvation"/>
    <property type="evidence" value="ECO:0007669"/>
    <property type="project" value="TreeGrafter"/>
</dbReference>
<dbReference type="Pfam" id="PF23013">
    <property type="entry name" value="IML1_N"/>
    <property type="match status" value="1"/>
</dbReference>
<proteinExistence type="predicted"/>
<dbReference type="InterPro" id="IPR036390">
    <property type="entry name" value="WH_DNA-bd_sf"/>
</dbReference>
<dbReference type="GO" id="GO:0005096">
    <property type="term" value="F:GTPase activator activity"/>
    <property type="evidence" value="ECO:0007669"/>
    <property type="project" value="InterPro"/>
</dbReference>
<dbReference type="GO" id="GO:0035556">
    <property type="term" value="P:intracellular signal transduction"/>
    <property type="evidence" value="ECO:0007669"/>
    <property type="project" value="InterPro"/>
</dbReference>